<dbReference type="Proteomes" id="UP000016986">
    <property type="component" value="Unassembled WGS sequence"/>
</dbReference>
<gene>
    <name evidence="4" type="ORF">MBEHAL_0859</name>
</gene>
<dbReference type="InterPro" id="IPR036291">
    <property type="entry name" value="NAD(P)-bd_dom_sf"/>
</dbReference>
<name>U3A371_9EURY</name>
<protein>
    <submittedName>
        <fullName evidence="4">3-oxoacyl-[acyl-carrier protein] reductase</fullName>
    </submittedName>
</protein>
<feature type="region of interest" description="Disordered" evidence="3">
    <location>
        <begin position="41"/>
        <end position="89"/>
    </location>
</feature>
<dbReference type="PRINTS" id="PR00080">
    <property type="entry name" value="SDRFAMILY"/>
</dbReference>
<dbReference type="eggNOG" id="arCOG01259">
    <property type="taxonomic scope" value="Archaea"/>
</dbReference>
<sequence>MGRITGDFAGETVIVTGGASGIGRAVARRFGDAGATVLVADLDPEPNTGGTRRTKRSRRLAERRRSRRRTSPSRPTSRPSSRRPASFGGVDVMVNNAGYHAGGPLLDLDVAELRRALAVNVEGVFVGTQVAARDMIDRDEPGSVVNTASISSEVAQFEQVGYDASKGAVKMVTRGSALELAEYGIRVNAVAPGQIATEFVEGWSEEAPAKAASDDLLKPVPLGRAGVPDDLAAAYLYLASEDASYVTGELLFVDGGWQVL</sequence>
<dbReference type="GO" id="GO:0016491">
    <property type="term" value="F:oxidoreductase activity"/>
    <property type="evidence" value="ECO:0007669"/>
    <property type="project" value="UniProtKB-KW"/>
</dbReference>
<dbReference type="AlphaFoldDB" id="U3A371"/>
<dbReference type="InterPro" id="IPR002347">
    <property type="entry name" value="SDR_fam"/>
</dbReference>
<dbReference type="EMBL" id="BATA01000014">
    <property type="protein sequence ID" value="GAD52099.1"/>
    <property type="molecule type" value="Genomic_DNA"/>
</dbReference>
<accession>U3A371</accession>
<dbReference type="Pfam" id="PF13561">
    <property type="entry name" value="adh_short_C2"/>
    <property type="match status" value="1"/>
</dbReference>
<evidence type="ECO:0000256" key="2">
    <source>
        <dbReference type="ARBA" id="ARBA00023002"/>
    </source>
</evidence>
<feature type="compositionally biased region" description="Basic residues" evidence="3">
    <location>
        <begin position="52"/>
        <end position="71"/>
    </location>
</feature>
<evidence type="ECO:0000313" key="5">
    <source>
        <dbReference type="Proteomes" id="UP000016986"/>
    </source>
</evidence>
<comment type="caution">
    <text evidence="4">The sequence shown here is derived from an EMBL/GenBank/DDBJ whole genome shotgun (WGS) entry which is preliminary data.</text>
</comment>
<dbReference type="CDD" id="cd05233">
    <property type="entry name" value="SDR_c"/>
    <property type="match status" value="1"/>
</dbReference>
<dbReference type="SUPFAM" id="SSF51735">
    <property type="entry name" value="NAD(P)-binding Rossmann-fold domains"/>
    <property type="match status" value="1"/>
</dbReference>
<dbReference type="PRINTS" id="PR00081">
    <property type="entry name" value="GDHRDH"/>
</dbReference>
<evidence type="ECO:0000313" key="4">
    <source>
        <dbReference type="EMBL" id="GAD52099.1"/>
    </source>
</evidence>
<comment type="similarity">
    <text evidence="1">Belongs to the short-chain dehydrogenases/reductases (SDR) family.</text>
</comment>
<organism evidence="4 5">
    <name type="scientific">Halarchaeum acidiphilum MH1-52-1</name>
    <dbReference type="NCBI Taxonomy" id="1261545"/>
    <lineage>
        <taxon>Archaea</taxon>
        <taxon>Methanobacteriati</taxon>
        <taxon>Methanobacteriota</taxon>
        <taxon>Stenosarchaea group</taxon>
        <taxon>Halobacteria</taxon>
        <taxon>Halobacteriales</taxon>
        <taxon>Halobacteriaceae</taxon>
    </lineage>
</organism>
<keyword evidence="5" id="KW-1185">Reference proteome</keyword>
<evidence type="ECO:0000256" key="1">
    <source>
        <dbReference type="ARBA" id="ARBA00006484"/>
    </source>
</evidence>
<dbReference type="PANTHER" id="PTHR43477">
    <property type="entry name" value="DIHYDROANTICAPSIN 7-DEHYDROGENASE"/>
    <property type="match status" value="1"/>
</dbReference>
<dbReference type="InterPro" id="IPR051122">
    <property type="entry name" value="SDR_DHRS6-like"/>
</dbReference>
<keyword evidence="2" id="KW-0560">Oxidoreductase</keyword>
<dbReference type="Gene3D" id="3.40.50.720">
    <property type="entry name" value="NAD(P)-binding Rossmann-like Domain"/>
    <property type="match status" value="1"/>
</dbReference>
<evidence type="ECO:0000256" key="3">
    <source>
        <dbReference type="SAM" id="MobiDB-lite"/>
    </source>
</evidence>
<dbReference type="PANTHER" id="PTHR43477:SF1">
    <property type="entry name" value="DIHYDROANTICAPSIN 7-DEHYDROGENASE"/>
    <property type="match status" value="1"/>
</dbReference>
<proteinExistence type="inferred from homology"/>
<feature type="compositionally biased region" description="Low complexity" evidence="3">
    <location>
        <begin position="72"/>
        <end position="86"/>
    </location>
</feature>
<dbReference type="FunFam" id="3.40.50.720:FF:000084">
    <property type="entry name" value="Short-chain dehydrogenase reductase"/>
    <property type="match status" value="1"/>
</dbReference>
<reference evidence="4 5" key="1">
    <citation type="submission" date="2013-09" db="EMBL/GenBank/DDBJ databases">
        <title>Whole genome sequencing of Halarchaeum acidiphilum strain MH1-52-1.</title>
        <authorList>
            <person name="Shimane Y."/>
            <person name="Minegishi H."/>
            <person name="Nishi S."/>
            <person name="Echigo A."/>
            <person name="Shuto A."/>
            <person name="Konishi M."/>
            <person name="Ito T."/>
            <person name="Ohkuma M."/>
            <person name="Ohta Y."/>
            <person name="Nagano Y."/>
            <person name="Tsubouchi T."/>
            <person name="Mori K."/>
            <person name="Usui K."/>
            <person name="Kamekura M."/>
            <person name="Usami R."/>
            <person name="Takaki Y."/>
            <person name="Hatada Y."/>
        </authorList>
    </citation>
    <scope>NUCLEOTIDE SEQUENCE [LARGE SCALE GENOMIC DNA]</scope>
    <source>
        <strain evidence="4 5">JCM 16109</strain>
    </source>
</reference>